<dbReference type="EMBL" id="GBXM01014452">
    <property type="protein sequence ID" value="JAH94125.1"/>
    <property type="molecule type" value="Transcribed_RNA"/>
</dbReference>
<organism evidence="2">
    <name type="scientific">Anguilla anguilla</name>
    <name type="common">European freshwater eel</name>
    <name type="synonym">Muraena anguilla</name>
    <dbReference type="NCBI Taxonomy" id="7936"/>
    <lineage>
        <taxon>Eukaryota</taxon>
        <taxon>Metazoa</taxon>
        <taxon>Chordata</taxon>
        <taxon>Craniata</taxon>
        <taxon>Vertebrata</taxon>
        <taxon>Euteleostomi</taxon>
        <taxon>Actinopterygii</taxon>
        <taxon>Neopterygii</taxon>
        <taxon>Teleostei</taxon>
        <taxon>Anguilliformes</taxon>
        <taxon>Anguillidae</taxon>
        <taxon>Anguilla</taxon>
    </lineage>
</organism>
<keyword evidence="1" id="KW-0812">Transmembrane</keyword>
<accession>A0A0E9WWY7</accession>
<reference evidence="2" key="2">
    <citation type="journal article" date="2015" name="Fish Shellfish Immunol.">
        <title>Early steps in the European eel (Anguilla anguilla)-Vibrio vulnificus interaction in the gills: Role of the RtxA13 toxin.</title>
        <authorList>
            <person name="Callol A."/>
            <person name="Pajuelo D."/>
            <person name="Ebbesson L."/>
            <person name="Teles M."/>
            <person name="MacKenzie S."/>
            <person name="Amaro C."/>
        </authorList>
    </citation>
    <scope>NUCLEOTIDE SEQUENCE</scope>
</reference>
<dbReference type="AlphaFoldDB" id="A0A0E9WWY7"/>
<evidence type="ECO:0000256" key="1">
    <source>
        <dbReference type="SAM" id="Phobius"/>
    </source>
</evidence>
<name>A0A0E9WWY7_ANGAN</name>
<evidence type="ECO:0000313" key="2">
    <source>
        <dbReference type="EMBL" id="JAH94125.1"/>
    </source>
</evidence>
<keyword evidence="1" id="KW-0472">Membrane</keyword>
<feature type="transmembrane region" description="Helical" evidence="1">
    <location>
        <begin position="6"/>
        <end position="26"/>
    </location>
</feature>
<keyword evidence="1" id="KW-1133">Transmembrane helix</keyword>
<protein>
    <submittedName>
        <fullName evidence="2">Uncharacterized protein</fullName>
    </submittedName>
</protein>
<sequence length="43" mass="4934">MLLFIVMVYWFVCLFGGGMSGILPVLEALRDKCPLSLPKRYKK</sequence>
<reference evidence="2" key="1">
    <citation type="submission" date="2014-11" db="EMBL/GenBank/DDBJ databases">
        <authorList>
            <person name="Amaro Gonzalez C."/>
        </authorList>
    </citation>
    <scope>NUCLEOTIDE SEQUENCE</scope>
</reference>
<proteinExistence type="predicted"/>